<feature type="compositionally biased region" description="Low complexity" evidence="5">
    <location>
        <begin position="1461"/>
        <end position="1486"/>
    </location>
</feature>
<dbReference type="GO" id="GO:0031462">
    <property type="term" value="C:Cul2-RING ubiquitin ligase complex"/>
    <property type="evidence" value="ECO:0007669"/>
    <property type="project" value="TreeGrafter"/>
</dbReference>
<reference evidence="7 8" key="1">
    <citation type="submission" date="2018-11" db="EMBL/GenBank/DDBJ databases">
        <authorList>
            <person name="Lopez-Roques C."/>
            <person name="Donnadieu C."/>
            <person name="Bouchez O."/>
            <person name="Klopp C."/>
            <person name="Cabau C."/>
            <person name="Zahm M."/>
        </authorList>
    </citation>
    <scope>NUCLEOTIDE SEQUENCE [LARGE SCALE GENOMIC DNA]</scope>
    <source>
        <strain evidence="7">RS831</strain>
        <tissue evidence="7">Whole body</tissue>
    </source>
</reference>
<feature type="compositionally biased region" description="Polar residues" evidence="5">
    <location>
        <begin position="1229"/>
        <end position="1239"/>
    </location>
</feature>
<reference evidence="7 8" key="2">
    <citation type="submission" date="2019-01" db="EMBL/GenBank/DDBJ databases">
        <title>A chromosome length genome reference of the Java medaka (oryzias javanicus).</title>
        <authorList>
            <person name="Herpin A."/>
            <person name="Takehana Y."/>
            <person name="Naruse K."/>
            <person name="Ansai S."/>
            <person name="Kawaguchi M."/>
        </authorList>
    </citation>
    <scope>NUCLEOTIDE SEQUENCE [LARGE SCALE GENOMIC DNA]</scope>
    <source>
        <strain evidence="7">RS831</strain>
        <tissue evidence="7">Whole body</tissue>
    </source>
</reference>
<feature type="compositionally biased region" description="Polar residues" evidence="5">
    <location>
        <begin position="1391"/>
        <end position="1403"/>
    </location>
</feature>
<dbReference type="Pfam" id="PF25572">
    <property type="entry name" value="TPR_ZSWIM8"/>
    <property type="match status" value="1"/>
</dbReference>
<feature type="region of interest" description="Disordered" evidence="5">
    <location>
        <begin position="1229"/>
        <end position="1248"/>
    </location>
</feature>
<feature type="compositionally biased region" description="Low complexity" evidence="5">
    <location>
        <begin position="935"/>
        <end position="947"/>
    </location>
</feature>
<evidence type="ECO:0000313" key="7">
    <source>
        <dbReference type="EMBL" id="RVE74258.1"/>
    </source>
</evidence>
<dbReference type="PROSITE" id="PS50966">
    <property type="entry name" value="ZF_SWIM"/>
    <property type="match status" value="1"/>
</dbReference>
<feature type="region of interest" description="Disordered" evidence="5">
    <location>
        <begin position="1718"/>
        <end position="1755"/>
    </location>
</feature>
<keyword evidence="1" id="KW-0479">Metal-binding</keyword>
<feature type="compositionally biased region" description="Polar residues" evidence="5">
    <location>
        <begin position="1314"/>
        <end position="1324"/>
    </location>
</feature>
<dbReference type="Pfam" id="PF21055">
    <property type="entry name" value="ZSWIM4-8_C"/>
    <property type="match status" value="1"/>
</dbReference>
<feature type="region of interest" description="Disordered" evidence="5">
    <location>
        <begin position="1311"/>
        <end position="1346"/>
    </location>
</feature>
<evidence type="ECO:0000256" key="1">
    <source>
        <dbReference type="ARBA" id="ARBA00022723"/>
    </source>
</evidence>
<sequence>MGYKLSRLLSRTIKARRWVISHTPCRFGPSAAGSSRQLIQEELGDREAIFPGRATFTSTVNLDLGLHLRTRSSFVVGRQAEAAVDVPWRSGCDRGTSSHLARDKARNPGRASRSGATFTEAADVCSRLREPELVDSLRGERRGRRGRSGGQRNRFLETRCLVKCKRRPAEASQLSGVLVAPPPLLNSPCPGSRAHSSGSGALAGRDRSGEVNVMELMFAEWEDGERFSFEDSDRFEEDSLCSFISEAESLCQNWRGWRKQSAGPNSPTVKIKEGQVIPLVELSAKQVAFHIPFEVVEKVYPPVPEQLQLRIAFWSFPENEEDIRLYSCLANGSPDEFQRGEQLYRIRAVKDPLQIGFHLSATVVSSQSGQSKGAYNVAVMFDRCRITSCSCTCGAGAKWCAHVVALCLFRIHNASAVCLRAPVSESLSRLQRDQLQKFAQYLISELPQQILPTAQRLLDELLSSQSTAINTVCGAPDPTAGPSALDQSTWYLDESTLSDNIKKTLHKFCGPSPVVFSDVNSMYLSSTEPPAAAEWACLLRPLRGREPEGIWNLLSIVREMFKRRDSNAAPLLEILTEQCLNYEQIISWWYSVRTSASHSSASGHTGRSNGQSEVAAHACASMCDEMVVLWRLAVLDPTMSPCRRLEMANQLKQWHLKVIEIVKRGQHRKSLDKLFQGFKPAVESCYFNWEVAYPLESITYSSTDKKSATFCWPRAAQLHRGVKTAASAGGELFESFGGCRVDATPGGDYKERGGGHLSQQEMAVRPKETILTKRKGLSLSGGGGMLVRLGGNVSLSLEDNGGKCLYKGPGSSGGKLKLAQGGGKGMSTTAAGGTGALGGSKHTCAKRRTSSEDSSLEPDLAELSLDDGCSLALGAEASNTFEFLPPPSEILSPPSPLLRDSPKCSDSSEVGKGFEANHVGSSSSQPPSCFVSKESAAAAGDELSSAAKEAEGKPHREESVDLVDGHQPSTFRASARPGTSQTLSEAPRGHKEATSAGMAANQGAEGGALEPEAAAEDDYQAYFLSTASEEGTDRQLVDSHQEEEPDIFAGIKPLEQEGQMEVLFACAEALHAHGYSHEACRLAVELATDLLANPPDLKVEQPQTKGKKCKVSTSRQTQVATNTLSKAAFLLTVLSERTELHNLAFSTGMFSLELQRPPASTKALEVKLAYQESEVVALLKKIPLGVVEMSAIRDRAEQLRDGNLCDYRPVLPLMLASFIFDVLCTPVVSPTGSRPPSRNRNNEMPGDEELGFDAAVAALGMKTTVSEAEHPLLCEGTRRVKGDLALALMITYKDDQSKLKKILDKLLDRESQTHKPQTLSSFYSSKPAVGSQRSPSKHAAASHGGVGRCHSSCSAAVLAGEEIPPQTELRLVQTSTAGEDAAETRDRVSDGPQTSAELQTETPLSRLEGGASPQSPGFRGALWKHTGMASIDSSAPETTSDSSPTLSRRPLRGGWPAASWGRGQDSDSISSSSSDSLGSSSSSGSRRAGGGARAKSADTSRYKGRRPECHAPHVPNQPSEAAAHFYFELAKTVLIKAGGNSSTSIFTQPSASGGHQGPHRNLHLCAFEIGLYALGLHNFVSPNWLSRTYSSHVSWITGQAMEIGSAALNILVECWDGHLTPPEVASLADRASRARDPNMVRAAAELALSCLPHAHALNPNEIQRALVQCKEQDNLMLEKACMAVEEAAKGGGVYPEVLFEVAHQWYWLYEQSVGGGSVQQRETSGRCGANGGTGRRPPDSSCGVLESGSNSEPGGVAVTASVTATAVVPVISVGSTIYQPHALPGQALTHPHTQGLHPYTTIQAHLPTVCTPQYLGHPLQHVQRPAVFPVSGASYGQGMHPAFIGAQYPFSVATSPQQPLAATAVTFPGVPVPSMTQIAVHPYHTETGLPLTTTVAVGSVHSGPSIQAIQAASLPAVAPQPSFVSASFPAEDEQHSQPISQQGFHYLHSAYRVGMLALEMLGRRAHNDHPNNFSRSPPYTEDVKWLLGLAARLGVNYVYQFCVGAAKGVLSPFVLQEIIMEALQRLNPAHIHAHLRTPAFHQLVQRCQQAYLQYIHHRLIHLTPADYDDFVNIIRSARGAFCLTPVGVMQFNDVLQNLKRGKQTKELWQRISLEMATFSP</sequence>
<evidence type="ECO:0000256" key="4">
    <source>
        <dbReference type="PROSITE-ProRule" id="PRU00325"/>
    </source>
</evidence>
<evidence type="ECO:0000256" key="3">
    <source>
        <dbReference type="ARBA" id="ARBA00022833"/>
    </source>
</evidence>
<feature type="region of interest" description="Disordered" evidence="5">
    <location>
        <begin position="94"/>
        <end position="117"/>
    </location>
</feature>
<protein>
    <recommendedName>
        <fullName evidence="6">SWIM-type domain-containing protein</fullName>
    </recommendedName>
</protein>
<dbReference type="EMBL" id="CM012439">
    <property type="protein sequence ID" value="RVE74258.1"/>
    <property type="molecule type" value="Genomic_DNA"/>
</dbReference>
<dbReference type="GO" id="GO:0008270">
    <property type="term" value="F:zinc ion binding"/>
    <property type="evidence" value="ECO:0007669"/>
    <property type="project" value="UniProtKB-KW"/>
</dbReference>
<feature type="compositionally biased region" description="Basic and acidic residues" evidence="5">
    <location>
        <begin position="948"/>
        <end position="959"/>
    </location>
</feature>
<dbReference type="PANTHER" id="PTHR22619:SF1">
    <property type="entry name" value="ZINC FINGER SWIM DOMAIN-CONTAINING PROTEIN 8"/>
    <property type="match status" value="1"/>
</dbReference>
<dbReference type="InterPro" id="IPR057945">
    <property type="entry name" value="TPR_ZSWIM8"/>
</dbReference>
<feature type="compositionally biased region" description="Pro residues" evidence="5">
    <location>
        <begin position="884"/>
        <end position="896"/>
    </location>
</feature>
<dbReference type="InterPro" id="IPR007527">
    <property type="entry name" value="Znf_SWIM"/>
</dbReference>
<dbReference type="PANTHER" id="PTHR22619">
    <property type="entry name" value="ZINC FINGER SWIM DOMAIN CONTAINING PROTEIN 4, 5, 6"/>
    <property type="match status" value="1"/>
</dbReference>
<feature type="region of interest" description="Disordered" evidence="5">
    <location>
        <begin position="827"/>
        <end position="859"/>
    </location>
</feature>
<keyword evidence="2 4" id="KW-0863">Zinc-finger</keyword>
<dbReference type="OrthoDB" id="10013584at2759"/>
<evidence type="ECO:0000259" key="6">
    <source>
        <dbReference type="PROSITE" id="PS50966"/>
    </source>
</evidence>
<organism evidence="7 8">
    <name type="scientific">Oryzias javanicus</name>
    <name type="common">Javanese ricefish</name>
    <name type="synonym">Aplocheilus javanicus</name>
    <dbReference type="NCBI Taxonomy" id="123683"/>
    <lineage>
        <taxon>Eukaryota</taxon>
        <taxon>Metazoa</taxon>
        <taxon>Chordata</taxon>
        <taxon>Craniata</taxon>
        <taxon>Vertebrata</taxon>
        <taxon>Euteleostomi</taxon>
        <taxon>Actinopterygii</taxon>
        <taxon>Neopterygii</taxon>
        <taxon>Teleostei</taxon>
        <taxon>Neoteleostei</taxon>
        <taxon>Acanthomorphata</taxon>
        <taxon>Ovalentaria</taxon>
        <taxon>Atherinomorphae</taxon>
        <taxon>Beloniformes</taxon>
        <taxon>Adrianichthyidae</taxon>
        <taxon>Oryziinae</taxon>
        <taxon>Oryzias</taxon>
    </lineage>
</organism>
<feature type="region of interest" description="Disordered" evidence="5">
    <location>
        <begin position="882"/>
        <end position="1011"/>
    </location>
</feature>
<evidence type="ECO:0000256" key="2">
    <source>
        <dbReference type="ARBA" id="ARBA00022771"/>
    </source>
</evidence>
<feature type="region of interest" description="Disordered" evidence="5">
    <location>
        <begin position="1375"/>
        <end position="1516"/>
    </location>
</feature>
<accession>A0A437DGT4</accession>
<feature type="domain" description="SWIM-type" evidence="6">
    <location>
        <begin position="375"/>
        <end position="411"/>
    </location>
</feature>
<keyword evidence="3" id="KW-0862">Zinc</keyword>
<gene>
    <name evidence="7" type="ORF">OJAV_G00020300</name>
</gene>
<dbReference type="InterPro" id="IPR048370">
    <property type="entry name" value="ZSWIM4-8_C"/>
</dbReference>
<dbReference type="Proteomes" id="UP000283210">
    <property type="component" value="Chromosome 3"/>
</dbReference>
<feature type="compositionally biased region" description="Basic and acidic residues" evidence="5">
    <location>
        <begin position="1495"/>
        <end position="1511"/>
    </location>
</feature>
<evidence type="ECO:0000313" key="8">
    <source>
        <dbReference type="Proteomes" id="UP000283210"/>
    </source>
</evidence>
<feature type="compositionally biased region" description="Polar residues" evidence="5">
    <location>
        <begin position="967"/>
        <end position="984"/>
    </location>
</feature>
<feature type="compositionally biased region" description="Polar residues" evidence="5">
    <location>
        <begin position="1431"/>
        <end position="1446"/>
    </location>
</feature>
<keyword evidence="8" id="KW-1185">Reference proteome</keyword>
<proteinExistence type="predicted"/>
<name>A0A437DGT4_ORYJA</name>
<evidence type="ECO:0000256" key="5">
    <source>
        <dbReference type="SAM" id="MobiDB-lite"/>
    </source>
</evidence>